<dbReference type="PANTHER" id="PTHR37028:SF9">
    <property type="entry name" value="NUCLEAR PROTEIN MDM1"/>
    <property type="match status" value="1"/>
</dbReference>
<dbReference type="EMBL" id="NBCO01000001">
    <property type="protein sequence ID" value="ORC93446.1"/>
    <property type="molecule type" value="Genomic_DNA"/>
</dbReference>
<dbReference type="AlphaFoldDB" id="A0A1X0P950"/>
<sequence length="685" mass="79658">MELYLDDQRETPSFSVNLFAERINSILEAPLPKCLRLKGEGDTKPSITSITGSHAAQIVSPRRSARSGGVGIQHKKPIHEVLLDKGRLAAEQKEALRLKVLEEELSELRPAPSITYETLKKTPRKGTPIENRLLMRAQEAEKRRQHEAKCREEQMLKEMSVIAPFRPNISRRGRKATPKARKMAEEAQNDWYRRREEKREAIRTAKVLEDLSEVRDGPIINPRSERLAARRREREGLSGLSGIEALIERDRIAQVKRWERHEMEKRKEQTPQITLYAATLQREGDAAERLYADSYEKEVRRLQRERQLKYDNNRPLFTPRISPHAATKPRFCNVEDELMQKHMQSMVLKEEMRRREEAEELRRHQPAIDPVSEAIAARLPDTSLERLYRHPRRVQRYMDSTEREVEAETKTTISGVKVGAAAAAAESSFNGSNRGTTSRVTSLPESMAEALQSYEERRLEKMRRLQEEQERRQREECTFAPVTNGRGANIGGPEDVATRNQQWLARREGKLREMRQRKEIEKVRDCTFKPERETTYPLSARGESVYGGDGTPWGVQEYLERQQEARRLRQEREMRLQRRPSSAPRPSVTTPQEFVLGRREGTPVRSLQRPPHVRLMSPDRDELDLQPQRRQEQEQEQEQKQEQQIRKNDDLSVYERIYNRIYNSALNGISDETGSSLCIPPSLYS</sequence>
<name>A0A1X0P950_9TRYP</name>
<feature type="region of interest" description="Disordered" evidence="1">
    <location>
        <begin position="568"/>
        <end position="648"/>
    </location>
</feature>
<feature type="compositionally biased region" description="Basic and acidic residues" evidence="1">
    <location>
        <begin position="627"/>
        <end position="648"/>
    </location>
</feature>
<dbReference type="VEuPathDB" id="TriTrypDB:TM35_000013230"/>
<comment type="caution">
    <text evidence="2">The sequence shown here is derived from an EMBL/GenBank/DDBJ whole genome shotgun (WGS) entry which is preliminary data.</text>
</comment>
<proteinExistence type="predicted"/>
<protein>
    <submittedName>
        <fullName evidence="2">Uncharacterized protein</fullName>
    </submittedName>
</protein>
<dbReference type="OrthoDB" id="267457at2759"/>
<dbReference type="RefSeq" id="XP_028887512.1">
    <property type="nucleotide sequence ID" value="XM_029021004.1"/>
</dbReference>
<gene>
    <name evidence="2" type="ORF">TM35_000013230</name>
</gene>
<reference evidence="2 3" key="1">
    <citation type="submission" date="2017-03" db="EMBL/GenBank/DDBJ databases">
        <title>An alternative strategy for trypanosome survival in the mammalian bloodstream revealed through genome and transcriptome analysis of the ubiquitous bovine parasite Trypanosoma (Megatrypanum) theileri.</title>
        <authorList>
            <person name="Kelly S."/>
            <person name="Ivens A."/>
            <person name="Mott A."/>
            <person name="O'Neill E."/>
            <person name="Emms D."/>
            <person name="Macleod O."/>
            <person name="Voorheis P."/>
            <person name="Matthews J."/>
            <person name="Matthews K."/>
            <person name="Carrington M."/>
        </authorList>
    </citation>
    <scope>NUCLEOTIDE SEQUENCE [LARGE SCALE GENOMIC DNA]</scope>
    <source>
        <strain evidence="2">Edinburgh</strain>
    </source>
</reference>
<organism evidence="2 3">
    <name type="scientific">Trypanosoma theileri</name>
    <dbReference type="NCBI Taxonomy" id="67003"/>
    <lineage>
        <taxon>Eukaryota</taxon>
        <taxon>Discoba</taxon>
        <taxon>Euglenozoa</taxon>
        <taxon>Kinetoplastea</taxon>
        <taxon>Metakinetoplastina</taxon>
        <taxon>Trypanosomatida</taxon>
        <taxon>Trypanosomatidae</taxon>
        <taxon>Trypanosoma</taxon>
    </lineage>
</organism>
<evidence type="ECO:0000313" key="2">
    <source>
        <dbReference type="EMBL" id="ORC93446.1"/>
    </source>
</evidence>
<keyword evidence="3" id="KW-1185">Reference proteome</keyword>
<dbReference type="PANTHER" id="PTHR37028">
    <property type="entry name" value="UNNAMED PRODUCT-RELATED"/>
    <property type="match status" value="1"/>
</dbReference>
<dbReference type="GeneID" id="39980784"/>
<evidence type="ECO:0000256" key="1">
    <source>
        <dbReference type="SAM" id="MobiDB-lite"/>
    </source>
</evidence>
<accession>A0A1X0P950</accession>
<evidence type="ECO:0000313" key="3">
    <source>
        <dbReference type="Proteomes" id="UP000192257"/>
    </source>
</evidence>
<dbReference type="Proteomes" id="UP000192257">
    <property type="component" value="Unassembled WGS sequence"/>
</dbReference>